<reference evidence="1 2" key="1">
    <citation type="journal article" date="2022" name="Plant J.">
        <title>Chromosome-level genome of Camellia lanceoleosa provides a valuable resource for understanding genome evolution and self-incompatibility.</title>
        <authorList>
            <person name="Gong W."/>
            <person name="Xiao S."/>
            <person name="Wang L."/>
            <person name="Liao Z."/>
            <person name="Chang Y."/>
            <person name="Mo W."/>
            <person name="Hu G."/>
            <person name="Li W."/>
            <person name="Zhao G."/>
            <person name="Zhu H."/>
            <person name="Hu X."/>
            <person name="Ji K."/>
            <person name="Xiang X."/>
            <person name="Song Q."/>
            <person name="Yuan D."/>
            <person name="Jin S."/>
            <person name="Zhang L."/>
        </authorList>
    </citation>
    <scope>NUCLEOTIDE SEQUENCE [LARGE SCALE GENOMIC DNA]</scope>
    <source>
        <strain evidence="1">SQ_2022a</strain>
    </source>
</reference>
<comment type="caution">
    <text evidence="1">The sequence shown here is derived from an EMBL/GenBank/DDBJ whole genome shotgun (WGS) entry which is preliminary data.</text>
</comment>
<evidence type="ECO:0000313" key="1">
    <source>
        <dbReference type="EMBL" id="KAI8003293.1"/>
    </source>
</evidence>
<keyword evidence="2" id="KW-1185">Reference proteome</keyword>
<dbReference type="Proteomes" id="UP001060215">
    <property type="component" value="Chromosome 9"/>
</dbReference>
<proteinExistence type="predicted"/>
<name>A0ACC0GRP0_9ERIC</name>
<accession>A0ACC0GRP0</accession>
<sequence>MEGEQFIECRKFKVTLISAFDLEDVRKIFRMKVYATVSFGDDDKTEKRTKADEYGETSPRWGSSMQYTIGESAVIHHGLILVIKLYCKRKLGDRYIGEVHALIKNLFDCATQYGGSRSADVTWPVQKGCDSSQGMLRFSYRFGDKIVIERPPLWKKLLQSGAAVLLRVTLISTTGVDLPIEEIPIFTNPVVIE</sequence>
<evidence type="ECO:0000313" key="2">
    <source>
        <dbReference type="Proteomes" id="UP001060215"/>
    </source>
</evidence>
<gene>
    <name evidence="1" type="ORF">LOK49_LG08G01662</name>
</gene>
<dbReference type="EMBL" id="CM045766">
    <property type="protein sequence ID" value="KAI8003293.1"/>
    <property type="molecule type" value="Genomic_DNA"/>
</dbReference>
<protein>
    <submittedName>
        <fullName evidence="1">Uncharacterized protein</fullName>
    </submittedName>
</protein>
<organism evidence="1 2">
    <name type="scientific">Camellia lanceoleosa</name>
    <dbReference type="NCBI Taxonomy" id="1840588"/>
    <lineage>
        <taxon>Eukaryota</taxon>
        <taxon>Viridiplantae</taxon>
        <taxon>Streptophyta</taxon>
        <taxon>Embryophyta</taxon>
        <taxon>Tracheophyta</taxon>
        <taxon>Spermatophyta</taxon>
        <taxon>Magnoliopsida</taxon>
        <taxon>eudicotyledons</taxon>
        <taxon>Gunneridae</taxon>
        <taxon>Pentapetalae</taxon>
        <taxon>asterids</taxon>
        <taxon>Ericales</taxon>
        <taxon>Theaceae</taxon>
        <taxon>Camellia</taxon>
    </lineage>
</organism>